<dbReference type="GO" id="GO:0003677">
    <property type="term" value="F:DNA binding"/>
    <property type="evidence" value="ECO:0007669"/>
    <property type="project" value="InterPro"/>
</dbReference>
<dbReference type="GO" id="GO:0016987">
    <property type="term" value="F:sigma factor activity"/>
    <property type="evidence" value="ECO:0007669"/>
    <property type="project" value="UniProtKB-KW"/>
</dbReference>
<feature type="domain" description="RNA polymerase sigma-70 region 2" evidence="5">
    <location>
        <begin position="22"/>
        <end position="89"/>
    </location>
</feature>
<dbReference type="NCBIfam" id="TIGR02937">
    <property type="entry name" value="sigma70-ECF"/>
    <property type="match status" value="1"/>
</dbReference>
<keyword evidence="3" id="KW-0731">Sigma factor</keyword>
<evidence type="ECO:0000256" key="1">
    <source>
        <dbReference type="ARBA" id="ARBA00010641"/>
    </source>
</evidence>
<dbReference type="InterPro" id="IPR036388">
    <property type="entry name" value="WH-like_DNA-bd_sf"/>
</dbReference>
<dbReference type="InterPro" id="IPR007627">
    <property type="entry name" value="RNA_pol_sigma70_r2"/>
</dbReference>
<dbReference type="RefSeq" id="WP_084289194.1">
    <property type="nucleotide sequence ID" value="NZ_FWYB01000004.1"/>
</dbReference>
<dbReference type="Gene3D" id="1.10.1740.10">
    <property type="match status" value="1"/>
</dbReference>
<keyword evidence="4" id="KW-0804">Transcription</keyword>
<evidence type="ECO:0000256" key="3">
    <source>
        <dbReference type="ARBA" id="ARBA00023082"/>
    </source>
</evidence>
<name>A0A1W2CQ26_9SPHI</name>
<accession>A0A1W2CQ26</accession>
<dbReference type="OrthoDB" id="9785675at2"/>
<dbReference type="InterPro" id="IPR013324">
    <property type="entry name" value="RNA_pol_sigma_r3/r4-like"/>
</dbReference>
<dbReference type="InterPro" id="IPR013249">
    <property type="entry name" value="RNA_pol_sigma70_r4_t2"/>
</dbReference>
<evidence type="ECO:0000313" key="7">
    <source>
        <dbReference type="EMBL" id="SMC87086.1"/>
    </source>
</evidence>
<reference evidence="7 8" key="1">
    <citation type="submission" date="2017-04" db="EMBL/GenBank/DDBJ databases">
        <authorList>
            <person name="Afonso C.L."/>
            <person name="Miller P.J."/>
            <person name="Scott M.A."/>
            <person name="Spackman E."/>
            <person name="Goraichik I."/>
            <person name="Dimitrov K.M."/>
            <person name="Suarez D.L."/>
            <person name="Swayne D.E."/>
        </authorList>
    </citation>
    <scope>NUCLEOTIDE SEQUENCE [LARGE SCALE GENOMIC DNA]</scope>
    <source>
        <strain evidence="7 8">DSM 19625</strain>
    </source>
</reference>
<sequence length="185" mass="21959">MFDERATIPKILSGDLRAFDLLVKQYERLVFHICFKLVNSNDDAQDICQEVFIKVFKSLKSFGYQSKLSTWIARIAYSTALNHIKKNKRDSFHQYPDDVENHHFTLTDPENELIKKDVNKYINYLITQLPHQYRMVLTLFHLEEFSYQEIEQVTSLPEGTIKSYLFRGRKLLKEKLEGYLKNEIS</sequence>
<keyword evidence="2" id="KW-0805">Transcription regulation</keyword>
<evidence type="ECO:0000259" key="6">
    <source>
        <dbReference type="Pfam" id="PF08281"/>
    </source>
</evidence>
<dbReference type="AlphaFoldDB" id="A0A1W2CQ26"/>
<evidence type="ECO:0000256" key="2">
    <source>
        <dbReference type="ARBA" id="ARBA00023015"/>
    </source>
</evidence>
<dbReference type="PANTHER" id="PTHR43133:SF51">
    <property type="entry name" value="RNA POLYMERASE SIGMA FACTOR"/>
    <property type="match status" value="1"/>
</dbReference>
<dbReference type="InterPro" id="IPR039425">
    <property type="entry name" value="RNA_pol_sigma-70-like"/>
</dbReference>
<dbReference type="Pfam" id="PF04542">
    <property type="entry name" value="Sigma70_r2"/>
    <property type="match status" value="1"/>
</dbReference>
<dbReference type="STRING" id="475255.SAMN04488101_10477"/>
<evidence type="ECO:0000313" key="8">
    <source>
        <dbReference type="Proteomes" id="UP000192678"/>
    </source>
</evidence>
<keyword evidence="8" id="KW-1185">Reference proteome</keyword>
<dbReference type="EMBL" id="FWYB01000004">
    <property type="protein sequence ID" value="SMC87086.1"/>
    <property type="molecule type" value="Genomic_DNA"/>
</dbReference>
<dbReference type="PANTHER" id="PTHR43133">
    <property type="entry name" value="RNA POLYMERASE ECF-TYPE SIGMA FACTO"/>
    <property type="match status" value="1"/>
</dbReference>
<dbReference type="InterPro" id="IPR013325">
    <property type="entry name" value="RNA_pol_sigma_r2"/>
</dbReference>
<gene>
    <name evidence="7" type="ORF">SAMN04488101_10477</name>
</gene>
<feature type="domain" description="RNA polymerase sigma factor 70 region 4 type 2" evidence="6">
    <location>
        <begin position="124"/>
        <end position="172"/>
    </location>
</feature>
<dbReference type="Pfam" id="PF08281">
    <property type="entry name" value="Sigma70_r4_2"/>
    <property type="match status" value="1"/>
</dbReference>
<comment type="similarity">
    <text evidence="1">Belongs to the sigma-70 factor family. ECF subfamily.</text>
</comment>
<dbReference type="SUPFAM" id="SSF88946">
    <property type="entry name" value="Sigma2 domain of RNA polymerase sigma factors"/>
    <property type="match status" value="1"/>
</dbReference>
<evidence type="ECO:0000259" key="5">
    <source>
        <dbReference type="Pfam" id="PF04542"/>
    </source>
</evidence>
<dbReference type="CDD" id="cd06171">
    <property type="entry name" value="Sigma70_r4"/>
    <property type="match status" value="1"/>
</dbReference>
<protein>
    <submittedName>
        <fullName evidence="7">RNA polymerase sigma-70 factor, ECF subfamily</fullName>
    </submittedName>
</protein>
<dbReference type="GO" id="GO:0006352">
    <property type="term" value="P:DNA-templated transcription initiation"/>
    <property type="evidence" value="ECO:0007669"/>
    <property type="project" value="InterPro"/>
</dbReference>
<dbReference type="SUPFAM" id="SSF88659">
    <property type="entry name" value="Sigma3 and sigma4 domains of RNA polymerase sigma factors"/>
    <property type="match status" value="1"/>
</dbReference>
<dbReference type="InterPro" id="IPR014284">
    <property type="entry name" value="RNA_pol_sigma-70_dom"/>
</dbReference>
<dbReference type="Proteomes" id="UP000192678">
    <property type="component" value="Unassembled WGS sequence"/>
</dbReference>
<organism evidence="7 8">
    <name type="scientific">Pedobacter nyackensis</name>
    <dbReference type="NCBI Taxonomy" id="475255"/>
    <lineage>
        <taxon>Bacteria</taxon>
        <taxon>Pseudomonadati</taxon>
        <taxon>Bacteroidota</taxon>
        <taxon>Sphingobacteriia</taxon>
        <taxon>Sphingobacteriales</taxon>
        <taxon>Sphingobacteriaceae</taxon>
        <taxon>Pedobacter</taxon>
    </lineage>
</organism>
<evidence type="ECO:0000256" key="4">
    <source>
        <dbReference type="ARBA" id="ARBA00023163"/>
    </source>
</evidence>
<dbReference type="Gene3D" id="1.10.10.10">
    <property type="entry name" value="Winged helix-like DNA-binding domain superfamily/Winged helix DNA-binding domain"/>
    <property type="match status" value="1"/>
</dbReference>
<proteinExistence type="inferred from homology"/>